<accession>A0A0R3W0C3</accession>
<dbReference type="Gene3D" id="1.10.390.10">
    <property type="entry name" value="Neutral Protease Domain 2"/>
    <property type="match status" value="1"/>
</dbReference>
<sequence>LQSYFEKFKYSNASTQDLWAVLETTGVDNVTEIMSHWTKKAGYPVVFARLIRADDGTYSIGVKQQRFLADSSSATSKRPLFSAQLQIETCFPRL</sequence>
<dbReference type="GO" id="GO:0070006">
    <property type="term" value="F:metalloaminopeptidase activity"/>
    <property type="evidence" value="ECO:0007669"/>
    <property type="project" value="TreeGrafter"/>
</dbReference>
<dbReference type="SUPFAM" id="SSF55486">
    <property type="entry name" value="Metalloproteases ('zincins'), catalytic domain"/>
    <property type="match status" value="1"/>
</dbReference>
<dbReference type="InterPro" id="IPR027268">
    <property type="entry name" value="Peptidase_M4/M1_CTD_sf"/>
</dbReference>
<dbReference type="GO" id="GO:0016020">
    <property type="term" value="C:membrane"/>
    <property type="evidence" value="ECO:0007669"/>
    <property type="project" value="TreeGrafter"/>
</dbReference>
<proteinExistence type="predicted"/>
<evidence type="ECO:0000313" key="1">
    <source>
        <dbReference type="WBParaSite" id="TASK_0000311701-mRNA-1"/>
    </source>
</evidence>
<reference evidence="1" key="1">
    <citation type="submission" date="2017-02" db="UniProtKB">
        <authorList>
            <consortium name="WormBaseParasite"/>
        </authorList>
    </citation>
    <scope>IDENTIFICATION</scope>
</reference>
<dbReference type="GO" id="GO:0008270">
    <property type="term" value="F:zinc ion binding"/>
    <property type="evidence" value="ECO:0007669"/>
    <property type="project" value="TreeGrafter"/>
</dbReference>
<dbReference type="GO" id="GO:0005737">
    <property type="term" value="C:cytoplasm"/>
    <property type="evidence" value="ECO:0007669"/>
    <property type="project" value="TreeGrafter"/>
</dbReference>
<dbReference type="AlphaFoldDB" id="A0A0R3W0C3"/>
<dbReference type="WBParaSite" id="TASK_0000311701-mRNA-1">
    <property type="protein sequence ID" value="TASK_0000311701-mRNA-1"/>
    <property type="gene ID" value="TASK_0000311701"/>
</dbReference>
<organism evidence="1">
    <name type="scientific">Taenia asiatica</name>
    <name type="common">Asian tapeworm</name>
    <dbReference type="NCBI Taxonomy" id="60517"/>
    <lineage>
        <taxon>Eukaryota</taxon>
        <taxon>Metazoa</taxon>
        <taxon>Spiralia</taxon>
        <taxon>Lophotrochozoa</taxon>
        <taxon>Platyhelminthes</taxon>
        <taxon>Cestoda</taxon>
        <taxon>Eucestoda</taxon>
        <taxon>Cyclophyllidea</taxon>
        <taxon>Taeniidae</taxon>
        <taxon>Taenia</taxon>
    </lineage>
</organism>
<dbReference type="GO" id="GO:0042277">
    <property type="term" value="F:peptide binding"/>
    <property type="evidence" value="ECO:0007669"/>
    <property type="project" value="TreeGrafter"/>
</dbReference>
<dbReference type="PANTHER" id="PTHR11533:SF174">
    <property type="entry name" value="PUROMYCIN-SENSITIVE AMINOPEPTIDASE-RELATED"/>
    <property type="match status" value="1"/>
</dbReference>
<dbReference type="STRING" id="60517.A0A0R3W0C3"/>
<dbReference type="GO" id="GO:0043171">
    <property type="term" value="P:peptide catabolic process"/>
    <property type="evidence" value="ECO:0007669"/>
    <property type="project" value="TreeGrafter"/>
</dbReference>
<name>A0A0R3W0C3_TAEAS</name>
<protein>
    <submittedName>
        <fullName evidence="1">Peptidase_M1 domain-containing protein</fullName>
    </submittedName>
</protein>
<dbReference type="PANTHER" id="PTHR11533">
    <property type="entry name" value="PROTEASE M1 ZINC METALLOPROTEASE"/>
    <property type="match status" value="1"/>
</dbReference>
<dbReference type="GO" id="GO:0005615">
    <property type="term" value="C:extracellular space"/>
    <property type="evidence" value="ECO:0007669"/>
    <property type="project" value="TreeGrafter"/>
</dbReference>
<dbReference type="InterPro" id="IPR050344">
    <property type="entry name" value="Peptidase_M1_aminopeptidases"/>
</dbReference>